<feature type="region of interest" description="Disordered" evidence="1">
    <location>
        <begin position="1040"/>
        <end position="1066"/>
    </location>
</feature>
<feature type="domain" description="U3 small nucleolar RNA-associated protein 20 N-terminal" evidence="2">
    <location>
        <begin position="824"/>
        <end position="1437"/>
    </location>
</feature>
<reference evidence="5 6" key="1">
    <citation type="submission" date="2014-04" db="EMBL/GenBank/DDBJ databases">
        <authorList>
            <consortium name="DOE Joint Genome Institute"/>
            <person name="Kuo A."/>
            <person name="Kohler A."/>
            <person name="Jargeat P."/>
            <person name="Nagy L.G."/>
            <person name="Floudas D."/>
            <person name="Copeland A."/>
            <person name="Barry K.W."/>
            <person name="Cichocki N."/>
            <person name="Veneault-Fourrey C."/>
            <person name="LaButti K."/>
            <person name="Lindquist E.A."/>
            <person name="Lipzen A."/>
            <person name="Lundell T."/>
            <person name="Morin E."/>
            <person name="Murat C."/>
            <person name="Sun H."/>
            <person name="Tunlid A."/>
            <person name="Henrissat B."/>
            <person name="Grigoriev I.V."/>
            <person name="Hibbett D.S."/>
            <person name="Martin F."/>
            <person name="Nordberg H.P."/>
            <person name="Cantor M.N."/>
            <person name="Hua S.X."/>
        </authorList>
    </citation>
    <scope>NUCLEOTIDE SEQUENCE [LARGE SCALE GENOMIC DNA]</scope>
    <source>
        <strain evidence="5 6">Ve08.2h10</strain>
    </source>
</reference>
<evidence type="ECO:0000313" key="5">
    <source>
        <dbReference type="EMBL" id="KIK90500.1"/>
    </source>
</evidence>
<dbReference type="SUPFAM" id="SSF48371">
    <property type="entry name" value="ARM repeat"/>
    <property type="match status" value="3"/>
</dbReference>
<dbReference type="PANTHER" id="PTHR17695">
    <property type="entry name" value="SMALL SUBUNIT PROCESSOME COMPONENT 20 HOMOLOG"/>
    <property type="match status" value="1"/>
</dbReference>
<dbReference type="STRING" id="930991.A0A0D0E1M4"/>
<dbReference type="Proteomes" id="UP000054538">
    <property type="component" value="Unassembled WGS sequence"/>
</dbReference>
<proteinExistence type="predicted"/>
<dbReference type="EMBL" id="KN825510">
    <property type="protein sequence ID" value="KIK90500.1"/>
    <property type="molecule type" value="Genomic_DNA"/>
</dbReference>
<dbReference type="PANTHER" id="PTHR17695:SF11">
    <property type="entry name" value="SMALL SUBUNIT PROCESSOME COMPONENT 20 HOMOLOG"/>
    <property type="match status" value="1"/>
</dbReference>
<feature type="compositionally biased region" description="Basic and acidic residues" evidence="1">
    <location>
        <begin position="2586"/>
        <end position="2600"/>
    </location>
</feature>
<reference evidence="6" key="2">
    <citation type="submission" date="2015-01" db="EMBL/GenBank/DDBJ databases">
        <title>Evolutionary Origins and Diversification of the Mycorrhizal Mutualists.</title>
        <authorList>
            <consortium name="DOE Joint Genome Institute"/>
            <consortium name="Mycorrhizal Genomics Consortium"/>
            <person name="Kohler A."/>
            <person name="Kuo A."/>
            <person name="Nagy L.G."/>
            <person name="Floudas D."/>
            <person name="Copeland A."/>
            <person name="Barry K.W."/>
            <person name="Cichocki N."/>
            <person name="Veneault-Fourrey C."/>
            <person name="LaButti K."/>
            <person name="Lindquist E.A."/>
            <person name="Lipzen A."/>
            <person name="Lundell T."/>
            <person name="Morin E."/>
            <person name="Murat C."/>
            <person name="Riley R."/>
            <person name="Ohm R."/>
            <person name="Sun H."/>
            <person name="Tunlid A."/>
            <person name="Henrissat B."/>
            <person name="Grigoriev I.V."/>
            <person name="Hibbett D.S."/>
            <person name="Martin F."/>
        </authorList>
    </citation>
    <scope>NUCLEOTIDE SEQUENCE [LARGE SCALE GENOMIC DNA]</scope>
    <source>
        <strain evidence="6">Ve08.2h10</strain>
    </source>
</reference>
<evidence type="ECO:0000256" key="1">
    <source>
        <dbReference type="SAM" id="MobiDB-lite"/>
    </source>
</evidence>
<dbReference type="InterPro" id="IPR052575">
    <property type="entry name" value="SSU_processome_comp_20"/>
</dbReference>
<dbReference type="InParanoid" id="A0A0D0E1M4"/>
<dbReference type="Gene3D" id="1.25.10.10">
    <property type="entry name" value="Leucine-rich Repeat Variant"/>
    <property type="match status" value="2"/>
</dbReference>
<feature type="domain" description="U3 small nucleolar RNA-associated protein 20" evidence="3">
    <location>
        <begin position="1648"/>
        <end position="1872"/>
    </location>
</feature>
<dbReference type="InterPro" id="IPR011989">
    <property type="entry name" value="ARM-like"/>
</dbReference>
<dbReference type="Pfam" id="PF20416">
    <property type="entry name" value="UTP20"/>
    <property type="match status" value="1"/>
</dbReference>
<keyword evidence="6" id="KW-1185">Reference proteome</keyword>
<accession>A0A0D0E1M4</accession>
<dbReference type="InterPro" id="IPR046523">
    <property type="entry name" value="UTP20_dom"/>
</dbReference>
<feature type="domain" description="U3 small nucleolar RNA-associated protein 20 C-terminal" evidence="4">
    <location>
        <begin position="2283"/>
        <end position="2584"/>
    </location>
</feature>
<dbReference type="InterPro" id="IPR016024">
    <property type="entry name" value="ARM-type_fold"/>
</dbReference>
<dbReference type="FunCoup" id="A0A0D0E1M4">
    <property type="interactions" value="549"/>
</dbReference>
<dbReference type="Pfam" id="PF23099">
    <property type="entry name" value="UTP20_C"/>
    <property type="match status" value="1"/>
</dbReference>
<dbReference type="Pfam" id="PF07539">
    <property type="entry name" value="UTP20_N"/>
    <property type="match status" value="1"/>
</dbReference>
<sequence length="2600" mass="289742">METTAVSDTDEVVVHRVKRFKHQSYAESLKEVHLPSALELTKFDHDIADNESHFYVSLQKWRQLNLSLAFVQFANKADPLSVSMPLLLHNWREIVELWETAVDAADDEALRALLDLLQKLAHDLRTTLSPVYADLLAKLLKFLSRHIAIPTLTTLLATLSGLFRYLLVPSIHLDLLQQTWSSFHAVLPNCSPEVQRAAAEVWASVLRRLKSSAREKAVLLMANNLDGVEDASAWMLVFACKSVSQTVHTTAPSLVAPVIDCYLTCESPNMLHTLLRRTLTSIVHHCRGAEQFSGIADVVIARFSTATSQPPSSEAELEHLRRVLHLAAFVCSVRQGSRLSSSQLAQMASALLTIEVRPSIETALLTFSTAVLTAGDMYIATNSGRTFIMKALEAPRFGVLLLGTLSELSWGGWKLVALPALLRSTPALLSKEPKKTLRLLSSLRRSDKLGEVDIVWRRAIDTWVCGRLSCWELNTDSVDELHNLLPLSLYAEKMPVLLSGIVERMLDAPEPEESCRASHANTAWVLWACMHTLSKTKNEAWREQVDLAGWTRNIVERWSWSENVLDGLAVLSQSSSSTSEVLSFSELYPHLRSCIISHSRSLRLNALKILNSKLVKTSPGERDVLKRCLQGEEVSLDLHGVRERVLRIGRLGQVVKDDEPMATDLCIRWLISQLKINLRPLWSPAGEALSSLAKRFGDSVWTCVMGELQAVTKLEKVPGVPDWSSESVTGDGSDDPWEQERTWRDGAAHKVRSVISKWLDEEHERKAIILDQQPPDRLDPQSYETQLLSTLGQCSSLAEKHNRELVPFFLSIAVDDDAVSSLPRYRLSAWLALFSKFTNPKALHSTEILFALCRSLLSHPDRALQTVALSCLLAYKSPDLSRHEETFRHLLDDTLRRDQLAQLDLSSIDPTERPVFVDVVIRLLFGVMLERKGRTKGGDRRAAVLSALAVCSEDELGLLVDLMLKPMGSSSRALPDGGFILAEVAPSVSLKQQVGFLNLLGEVLMNVGPRIVGYWPALLGTTLSLVASVQVRLGPTKQGEVPAFSGVSEDEEEDQEDQEGNEDEVDEFSAAKPLRSIRQLGLRRLADFFRSPVSFDYSPYLRSCFDAIISPRLALFDQENTQAPSSLLDIFYLWGSRPEYIRYLVDYDARVLPKILDCLVATNVKPAVLTLIFDIVDQLLAFSAEDASLIESVVQPHLSILLGNLTTLVERTKGDQSLSSPLAQRQISVLSQVAHHITEPTQASVLMGLLSPLLRKPGKVVPEKTKVNLLTVLNNLFALVPELSNPASPTHGRVYELLSHLFLTFRSNSARTALTSTFNQLAMVNADLQALACLLESLNACSRKRMNEPDFDRRLAAFATLNNQRYGTLSCRDWLPLLYNALHFIQDQEELAIRNNAAFTLRRFIGVVADSVSAAEFEPLLMRTVLPALKNALRSKSELVRAEVLGVIAYAVLKCERIESLQEMRPLLAGGDEEASFFTNIHHIQIHRRTRALRRLGEQCDQGFLRSRTLVEIFVPLVEHYITSTASLDHLLVAEAINAMGRIAKHLQWSAYHNLVQKYIRSSKDKDEAVRVHVRTLVAILEGFHFAMEQELQDADAALVVTDSELVEGEENATELQPPVVPSADIKKVSDAVNLRLLPALLGYLENRDENEDTLRVPISLGIVRVALHLPPALKEAQISKLLTVLSQALRSRSQETRDLVRETMCRIAVALGPSYLPLALRELRAALLRGPQLHVLTYVTHALLTYVTSPDRKDEVFNDIDGCIDDIAHVASEVIFGESGKDVQHEDFKTKMREVKGSASKGLDCFALSARYVSPDRISALLLPLRSVMEVTNSAKPMQQVDEVLRRIAIGLNSNARLMPRELLVLCHTLISQNAKFLQEAAPKARPKGKGQKDDAIVQMKRKIVAEQDHYTHNSHRFIVFGLDLFTTAYRRSRFDFQDNQLLARLEPFVNLIGNTLYAESEAVLVAALKAAPSILQCPLKSIPASAPLISRQILSIIRSVGSAESEVAQIAFKALATILRECPTSNVKENDLLFLLELLAPDLEEPNRQASVFALLRAIVSRQLVVPELYDLMTTVSSILVTSQSPHTRESARSLLLQFLLDYPQGSGRLQTTLAFLARNLSYEHASGRSSVLELLQALVTKFDSALMAKYAEMLFVALVLCIANDDEKACREAAAGVVQALVKRLQDEQRKQVMGHLHTWAAQADKAKLRSVAVQVYGLIVDALQRDSAPYLDTILDDLNAVTESGCALLSVTEPEDGDDMGDMDLDVDVDWHATYQGLHGFSKVLQVFPEMTNEYSKVRWDHVIGLLVFPHAWVRSVACRLLGVLFAAQASGAAVGARTGVTSSNPFTHASMRDIADKLCSLLKSPNLEASVALQVVKDLFFVGKWFIAHLSELGVEDAGEEGEGEDEAEEEGEREDIIRLKNERQDPLPWLFSKLSYQARSAQIARRNRAVPPANWALSPLSVLRFFAAMTSYMEAKQLERFLPHMLTPLYRITEEDTIRDSGIDELKTTAAELQDLLQAKIGTTTFANAYNSIRQGVLSVRQERRVARVTKATTDPEAAAKRKLARNAMKKESRKRKNRQFADNRGRLKRRREE</sequence>
<organism evidence="5 6">
    <name type="scientific">Paxillus rubicundulus Ve08.2h10</name>
    <dbReference type="NCBI Taxonomy" id="930991"/>
    <lineage>
        <taxon>Eukaryota</taxon>
        <taxon>Fungi</taxon>
        <taxon>Dikarya</taxon>
        <taxon>Basidiomycota</taxon>
        <taxon>Agaricomycotina</taxon>
        <taxon>Agaricomycetes</taxon>
        <taxon>Agaricomycetidae</taxon>
        <taxon>Boletales</taxon>
        <taxon>Paxilineae</taxon>
        <taxon>Paxillaceae</taxon>
        <taxon>Paxillus</taxon>
    </lineage>
</organism>
<dbReference type="OrthoDB" id="360653at2759"/>
<gene>
    <name evidence="5" type="ORF">PAXRUDRAFT_831659</name>
</gene>
<evidence type="ECO:0000313" key="6">
    <source>
        <dbReference type="Proteomes" id="UP000054538"/>
    </source>
</evidence>
<dbReference type="InterPro" id="IPR011430">
    <property type="entry name" value="UTP20_N"/>
</dbReference>
<protein>
    <recommendedName>
        <fullName evidence="7">U3 small nucleolar RNA-associated protein 20</fullName>
    </recommendedName>
</protein>
<feature type="compositionally biased region" description="Acidic residues" evidence="1">
    <location>
        <begin position="1048"/>
        <end position="1066"/>
    </location>
</feature>
<name>A0A0D0E1M4_9AGAM</name>
<evidence type="ECO:0008006" key="7">
    <source>
        <dbReference type="Google" id="ProtNLM"/>
    </source>
</evidence>
<evidence type="ECO:0000259" key="3">
    <source>
        <dbReference type="Pfam" id="PF20416"/>
    </source>
</evidence>
<dbReference type="GO" id="GO:0030686">
    <property type="term" value="C:90S preribosome"/>
    <property type="evidence" value="ECO:0007669"/>
    <property type="project" value="TreeGrafter"/>
</dbReference>
<dbReference type="GO" id="GO:0032040">
    <property type="term" value="C:small-subunit processome"/>
    <property type="evidence" value="ECO:0007669"/>
    <property type="project" value="TreeGrafter"/>
</dbReference>
<feature type="region of interest" description="Disordered" evidence="1">
    <location>
        <begin position="2556"/>
        <end position="2600"/>
    </location>
</feature>
<evidence type="ECO:0000259" key="2">
    <source>
        <dbReference type="Pfam" id="PF07539"/>
    </source>
</evidence>
<evidence type="ECO:0000259" key="4">
    <source>
        <dbReference type="Pfam" id="PF23099"/>
    </source>
</evidence>
<dbReference type="HOGENOM" id="CLU_000327_1_0_1"/>
<dbReference type="InterPro" id="IPR057525">
    <property type="entry name" value="UTP20_C"/>
</dbReference>